<keyword evidence="4 7" id="KW-1133">Transmembrane helix</keyword>
<keyword evidence="5 7" id="KW-0472">Membrane</keyword>
<accession>A0A8G1ULJ2</accession>
<feature type="transmembrane region" description="Helical" evidence="7">
    <location>
        <begin position="92"/>
        <end position="111"/>
    </location>
</feature>
<protein>
    <submittedName>
        <fullName evidence="8">O-antigen/teichoic acid export membrane protein</fullName>
    </submittedName>
</protein>
<feature type="transmembrane region" description="Helical" evidence="7">
    <location>
        <begin position="339"/>
        <end position="362"/>
    </location>
</feature>
<dbReference type="EMBL" id="RJVJ01000001">
    <property type="protein sequence ID" value="ROR43892.1"/>
    <property type="molecule type" value="Genomic_DNA"/>
</dbReference>
<keyword evidence="3 7" id="KW-0812">Transmembrane</keyword>
<evidence type="ECO:0000256" key="5">
    <source>
        <dbReference type="ARBA" id="ARBA00023136"/>
    </source>
</evidence>
<feature type="transmembrane region" description="Helical" evidence="7">
    <location>
        <begin position="167"/>
        <end position="200"/>
    </location>
</feature>
<feature type="transmembrane region" description="Helical" evidence="7">
    <location>
        <begin position="15"/>
        <end position="34"/>
    </location>
</feature>
<sequence>MSNPIGKLLGALPPGVRLVAGGTVVLGASSYIYLALAGYSLDKSQVAGISVLWTVVMSVGYGLFTPVELELNRLVSTRDAVGQGPLAAARRVLVFTGAVLALVLAVIAAAARPIADALFSGDLGLVVGLAGAMVGLAVSSVVRGVLAGLGRFKPYGRQLAVDGGLRILLAALLPLAGLHSAVAFSLILVAAPLAASVIGLRGVLADRRGGPAPSWPAVVRGVGMLTGSTLLSQLMVNAAVVSVKLLAPHDNDLVSALLNAVVLARVPLFAYAAIQASLVSALSGAAAVGDHAEFRRTLTRTGGIVAAMCALAGLPTVLLGPDLIRLAFNAAPVLDRADFLWLVLGTLFFMLATVFGQALLSVGRHRQQLFSWLAGTIVLAAVTLLPGQVAPRAEFGYLAGAAISAAGMLWSLVRSLSHGRRPAADRAADERHPAPAVPGTSDRYAR</sequence>
<evidence type="ECO:0000256" key="7">
    <source>
        <dbReference type="SAM" id="Phobius"/>
    </source>
</evidence>
<feature type="compositionally biased region" description="Basic and acidic residues" evidence="6">
    <location>
        <begin position="423"/>
        <end position="433"/>
    </location>
</feature>
<dbReference type="PANTHER" id="PTHR30250">
    <property type="entry name" value="PST FAMILY PREDICTED COLANIC ACID TRANSPORTER"/>
    <property type="match status" value="1"/>
</dbReference>
<dbReference type="AlphaFoldDB" id="A0A8G1ULJ2"/>
<evidence type="ECO:0000313" key="9">
    <source>
        <dbReference type="Proteomes" id="UP000267408"/>
    </source>
</evidence>
<feature type="transmembrane region" description="Helical" evidence="7">
    <location>
        <begin position="395"/>
        <end position="413"/>
    </location>
</feature>
<dbReference type="GO" id="GO:0005886">
    <property type="term" value="C:plasma membrane"/>
    <property type="evidence" value="ECO:0007669"/>
    <property type="project" value="UniProtKB-SubCell"/>
</dbReference>
<dbReference type="PANTHER" id="PTHR30250:SF11">
    <property type="entry name" value="O-ANTIGEN TRANSPORTER-RELATED"/>
    <property type="match status" value="1"/>
</dbReference>
<evidence type="ECO:0000256" key="3">
    <source>
        <dbReference type="ARBA" id="ARBA00022692"/>
    </source>
</evidence>
<comment type="subcellular location">
    <subcellularLocation>
        <location evidence="1">Cell membrane</location>
        <topology evidence="1">Multi-pass membrane protein</topology>
    </subcellularLocation>
</comment>
<dbReference type="RefSeq" id="WP_123554999.1">
    <property type="nucleotide sequence ID" value="NZ_RJVJ01000001.1"/>
</dbReference>
<feature type="region of interest" description="Disordered" evidence="6">
    <location>
        <begin position="423"/>
        <end position="446"/>
    </location>
</feature>
<feature type="transmembrane region" description="Helical" evidence="7">
    <location>
        <begin position="266"/>
        <end position="289"/>
    </location>
</feature>
<evidence type="ECO:0000256" key="6">
    <source>
        <dbReference type="SAM" id="MobiDB-lite"/>
    </source>
</evidence>
<gene>
    <name evidence="8" type="ORF">EDD39_2065</name>
</gene>
<proteinExistence type="predicted"/>
<evidence type="ECO:0000256" key="2">
    <source>
        <dbReference type="ARBA" id="ARBA00022475"/>
    </source>
</evidence>
<dbReference type="OrthoDB" id="5241534at2"/>
<feature type="transmembrane region" description="Helical" evidence="7">
    <location>
        <begin position="46"/>
        <end position="64"/>
    </location>
</feature>
<evidence type="ECO:0000256" key="4">
    <source>
        <dbReference type="ARBA" id="ARBA00022989"/>
    </source>
</evidence>
<feature type="transmembrane region" description="Helical" evidence="7">
    <location>
        <begin position="123"/>
        <end position="147"/>
    </location>
</feature>
<evidence type="ECO:0000313" key="8">
    <source>
        <dbReference type="EMBL" id="ROR43892.1"/>
    </source>
</evidence>
<feature type="transmembrane region" description="Helical" evidence="7">
    <location>
        <begin position="301"/>
        <end position="319"/>
    </location>
</feature>
<dbReference type="InterPro" id="IPR050833">
    <property type="entry name" value="Poly_Biosynth_Transport"/>
</dbReference>
<feature type="transmembrane region" description="Helical" evidence="7">
    <location>
        <begin position="369"/>
        <end position="389"/>
    </location>
</feature>
<comment type="caution">
    <text evidence="8">The sequence shown here is derived from an EMBL/GenBank/DDBJ whole genome shotgun (WGS) entry which is preliminary data.</text>
</comment>
<name>A0A8G1ULJ2_9ACTN</name>
<reference evidence="8 9" key="1">
    <citation type="submission" date="2018-11" db="EMBL/GenBank/DDBJ databases">
        <title>Sequencing the genomes of 1000 actinobacteria strains.</title>
        <authorList>
            <person name="Klenk H.-P."/>
        </authorList>
    </citation>
    <scope>NUCLEOTIDE SEQUENCE [LARGE SCALE GENOMIC DNA]</scope>
    <source>
        <strain evidence="8 9">DSM 44780</strain>
    </source>
</reference>
<keyword evidence="2" id="KW-1003">Cell membrane</keyword>
<evidence type="ECO:0000256" key="1">
    <source>
        <dbReference type="ARBA" id="ARBA00004651"/>
    </source>
</evidence>
<organism evidence="8 9">
    <name type="scientific">Kitasatospora cineracea</name>
    <dbReference type="NCBI Taxonomy" id="88074"/>
    <lineage>
        <taxon>Bacteria</taxon>
        <taxon>Bacillati</taxon>
        <taxon>Actinomycetota</taxon>
        <taxon>Actinomycetes</taxon>
        <taxon>Kitasatosporales</taxon>
        <taxon>Streptomycetaceae</taxon>
        <taxon>Kitasatospora</taxon>
    </lineage>
</organism>
<dbReference type="Proteomes" id="UP000267408">
    <property type="component" value="Unassembled WGS sequence"/>
</dbReference>